<comment type="caution">
    <text evidence="1">The sequence shown here is derived from an EMBL/GenBank/DDBJ whole genome shotgun (WGS) entry which is preliminary data.</text>
</comment>
<accession>K0T7B9</accession>
<sequence>MPARISCWTCEKAVITSHGGHGPRCDVLVTKRPWPSGEQSGAWIVMLGFGRQPPCHACLTRRDDEGARPGFPLSQVPQTAPDVFSLFKTPNGSISSICRTREQRHPYRRPRLSLNDGMEKADIQQSVRILVNKRTVSAARLVSHMTMREVCNLEIHRPPFETEKRALIDHTE</sequence>
<organism evidence="1 2">
    <name type="scientific">Thalassiosira oceanica</name>
    <name type="common">Marine diatom</name>
    <dbReference type="NCBI Taxonomy" id="159749"/>
    <lineage>
        <taxon>Eukaryota</taxon>
        <taxon>Sar</taxon>
        <taxon>Stramenopiles</taxon>
        <taxon>Ochrophyta</taxon>
        <taxon>Bacillariophyta</taxon>
        <taxon>Coscinodiscophyceae</taxon>
        <taxon>Thalassiosirophycidae</taxon>
        <taxon>Thalassiosirales</taxon>
        <taxon>Thalassiosiraceae</taxon>
        <taxon>Thalassiosira</taxon>
    </lineage>
</organism>
<evidence type="ECO:0000313" key="2">
    <source>
        <dbReference type="Proteomes" id="UP000266841"/>
    </source>
</evidence>
<name>K0T7B9_THAOC</name>
<proteinExistence type="predicted"/>
<evidence type="ECO:0000313" key="1">
    <source>
        <dbReference type="EMBL" id="EJK66357.1"/>
    </source>
</evidence>
<gene>
    <name evidence="1" type="ORF">THAOC_12733</name>
</gene>
<dbReference type="EMBL" id="AGNL01015043">
    <property type="protein sequence ID" value="EJK66357.1"/>
    <property type="molecule type" value="Genomic_DNA"/>
</dbReference>
<keyword evidence="2" id="KW-1185">Reference proteome</keyword>
<protein>
    <submittedName>
        <fullName evidence="1">Uncharacterized protein</fullName>
    </submittedName>
</protein>
<reference evidence="1 2" key="1">
    <citation type="journal article" date="2012" name="Genome Biol.">
        <title>Genome and low-iron response of an oceanic diatom adapted to chronic iron limitation.</title>
        <authorList>
            <person name="Lommer M."/>
            <person name="Specht M."/>
            <person name="Roy A.S."/>
            <person name="Kraemer L."/>
            <person name="Andreson R."/>
            <person name="Gutowska M.A."/>
            <person name="Wolf J."/>
            <person name="Bergner S.V."/>
            <person name="Schilhabel M.B."/>
            <person name="Klostermeier U.C."/>
            <person name="Beiko R.G."/>
            <person name="Rosenstiel P."/>
            <person name="Hippler M."/>
            <person name="Laroche J."/>
        </authorList>
    </citation>
    <scope>NUCLEOTIDE SEQUENCE [LARGE SCALE GENOMIC DNA]</scope>
    <source>
        <strain evidence="1 2">CCMP1005</strain>
    </source>
</reference>
<dbReference type="Proteomes" id="UP000266841">
    <property type="component" value="Unassembled WGS sequence"/>
</dbReference>
<dbReference type="AlphaFoldDB" id="K0T7B9"/>